<dbReference type="AlphaFoldDB" id="A0A2R8ARW1"/>
<gene>
    <name evidence="3" type="ORF">ALP8811_02733</name>
</gene>
<keyword evidence="4" id="KW-1185">Reference proteome</keyword>
<sequence>MDPVSGVSTPLTTQKSTITDADNPLWDAAKALEASFLSEMLKSAGIGKTPDSFGGGIGEDQFASFLRQEQARSMVDNGGIGLAQSLFEALKEQSDVQR</sequence>
<proteinExistence type="predicted"/>
<dbReference type="RefSeq" id="WP_108857788.1">
    <property type="nucleotide sequence ID" value="NZ_OMOI01000002.1"/>
</dbReference>
<evidence type="ECO:0000313" key="4">
    <source>
        <dbReference type="Proteomes" id="UP000244911"/>
    </source>
</evidence>
<name>A0A2R8ARW1_9RHOB</name>
<dbReference type="InterPro" id="IPR019301">
    <property type="entry name" value="Flagellar_prot_FlgJ_N"/>
</dbReference>
<dbReference type="Pfam" id="PF10135">
    <property type="entry name" value="Rod-binding"/>
    <property type="match status" value="1"/>
</dbReference>
<reference evidence="3 4" key="1">
    <citation type="submission" date="2018-03" db="EMBL/GenBank/DDBJ databases">
        <authorList>
            <person name="Keele B.F."/>
        </authorList>
    </citation>
    <scope>NUCLEOTIDE SEQUENCE [LARGE SCALE GENOMIC DNA]</scope>
    <source>
        <strain evidence="3 4">CECT 8811</strain>
    </source>
</reference>
<feature type="domain" description="Flagellar protein FlgJ N-terminal" evidence="2">
    <location>
        <begin position="40"/>
        <end position="87"/>
    </location>
</feature>
<dbReference type="EMBL" id="OMOI01000002">
    <property type="protein sequence ID" value="SPF78801.1"/>
    <property type="molecule type" value="Genomic_DNA"/>
</dbReference>
<evidence type="ECO:0000313" key="3">
    <source>
        <dbReference type="EMBL" id="SPF78801.1"/>
    </source>
</evidence>
<organism evidence="3 4">
    <name type="scientific">Aliiroseovarius pelagivivens</name>
    <dbReference type="NCBI Taxonomy" id="1639690"/>
    <lineage>
        <taxon>Bacteria</taxon>
        <taxon>Pseudomonadati</taxon>
        <taxon>Pseudomonadota</taxon>
        <taxon>Alphaproteobacteria</taxon>
        <taxon>Rhodobacterales</taxon>
        <taxon>Paracoccaceae</taxon>
        <taxon>Aliiroseovarius</taxon>
    </lineage>
</organism>
<dbReference type="OrthoDB" id="7690273at2"/>
<accession>A0A2R8ARW1</accession>
<protein>
    <recommendedName>
        <fullName evidence="2">Flagellar protein FlgJ N-terminal domain-containing protein</fullName>
    </recommendedName>
</protein>
<dbReference type="Proteomes" id="UP000244911">
    <property type="component" value="Unassembled WGS sequence"/>
</dbReference>
<evidence type="ECO:0000259" key="2">
    <source>
        <dbReference type="Pfam" id="PF10135"/>
    </source>
</evidence>
<feature type="region of interest" description="Disordered" evidence="1">
    <location>
        <begin position="1"/>
        <end position="20"/>
    </location>
</feature>
<evidence type="ECO:0000256" key="1">
    <source>
        <dbReference type="SAM" id="MobiDB-lite"/>
    </source>
</evidence>